<keyword evidence="3" id="KW-0808">Transferase</keyword>
<dbReference type="EMBL" id="CP036281">
    <property type="protein sequence ID" value="QDU78425.1"/>
    <property type="molecule type" value="Genomic_DNA"/>
</dbReference>
<evidence type="ECO:0000313" key="3">
    <source>
        <dbReference type="EMBL" id="QDU78425.1"/>
    </source>
</evidence>
<dbReference type="Pfam" id="PF00534">
    <property type="entry name" value="Glycos_transf_1"/>
    <property type="match status" value="1"/>
</dbReference>
<dbReference type="Gene3D" id="3.40.50.2000">
    <property type="entry name" value="Glycogen Phosphorylase B"/>
    <property type="match status" value="2"/>
</dbReference>
<organism evidence="3 4">
    <name type="scientific">Polystyrenella longa</name>
    <dbReference type="NCBI Taxonomy" id="2528007"/>
    <lineage>
        <taxon>Bacteria</taxon>
        <taxon>Pseudomonadati</taxon>
        <taxon>Planctomycetota</taxon>
        <taxon>Planctomycetia</taxon>
        <taxon>Planctomycetales</taxon>
        <taxon>Planctomycetaceae</taxon>
        <taxon>Polystyrenella</taxon>
    </lineage>
</organism>
<accession>A0A518CGS0</accession>
<dbReference type="CDD" id="cd03801">
    <property type="entry name" value="GT4_PimA-like"/>
    <property type="match status" value="1"/>
</dbReference>
<dbReference type="Proteomes" id="UP000317178">
    <property type="component" value="Chromosome"/>
</dbReference>
<dbReference type="GO" id="GO:0016757">
    <property type="term" value="F:glycosyltransferase activity"/>
    <property type="evidence" value="ECO:0007669"/>
    <property type="project" value="UniProtKB-KW"/>
</dbReference>
<name>A0A518CGS0_9PLAN</name>
<dbReference type="KEGG" id="plon:Pla110_01260"/>
<proteinExistence type="predicted"/>
<feature type="domain" description="Glycosyltransferase subfamily 4-like N-terminal" evidence="2">
    <location>
        <begin position="18"/>
        <end position="164"/>
    </location>
</feature>
<evidence type="ECO:0000259" key="2">
    <source>
        <dbReference type="Pfam" id="PF13439"/>
    </source>
</evidence>
<dbReference type="EC" id="2.4.1.301" evidence="3"/>
<feature type="domain" description="Glycosyl transferase family 1" evidence="1">
    <location>
        <begin position="175"/>
        <end position="330"/>
    </location>
</feature>
<protein>
    <submittedName>
        <fullName evidence="3">Alpha-D-kanosaminyltransferase</fullName>
        <ecNumber evidence="3">2.4.1.301</ecNumber>
    </submittedName>
</protein>
<keyword evidence="3" id="KW-0328">Glycosyltransferase</keyword>
<dbReference type="Pfam" id="PF13439">
    <property type="entry name" value="Glyco_transf_4"/>
    <property type="match status" value="1"/>
</dbReference>
<sequence length="367" mass="41125">MPDQMRVLLLAQRFELRGRSRYTMRLCNAFTQKDIQFEVITPEAHLLSAEDIDRWHISEYRHLDLPIWGRIVQRLIERDLLDSPPDLIHVQSGSLADFGLNLADALNRPAILTIQKHLIGNEPWLRHVNRFDRVITVSQDVKRSFLKHVKYPSNCLARIHNGVPIPELNLETDLLNPTRVPVIGIVGPLEKVKGIPYFLGAAKQLVDDKYDVEFIIAGAGPEETNLRRLTKELNLTQHVTFATNLRDLSAPLKAIDIYCLPSLQQGLGTIMLEAMSMGRLVIASNVGGVDSIVRDGETGWIVPAADSQALAKKFIDALDHPDISRTIGLAGRAFVKQKFSVEPMVEKTLSLYHQVVESRADLPSSSS</sequence>
<dbReference type="PANTHER" id="PTHR12526:SF638">
    <property type="entry name" value="SPORE COAT PROTEIN SA"/>
    <property type="match status" value="1"/>
</dbReference>
<keyword evidence="4" id="KW-1185">Reference proteome</keyword>
<dbReference type="RefSeq" id="WP_197440413.1">
    <property type="nucleotide sequence ID" value="NZ_CP036281.1"/>
</dbReference>
<dbReference type="InterPro" id="IPR028098">
    <property type="entry name" value="Glyco_trans_4-like_N"/>
</dbReference>
<gene>
    <name evidence="3" type="primary">kanE_1</name>
    <name evidence="3" type="ORF">Pla110_01260</name>
</gene>
<reference evidence="3 4" key="1">
    <citation type="submission" date="2019-02" db="EMBL/GenBank/DDBJ databases">
        <title>Deep-cultivation of Planctomycetes and their phenomic and genomic characterization uncovers novel biology.</title>
        <authorList>
            <person name="Wiegand S."/>
            <person name="Jogler M."/>
            <person name="Boedeker C."/>
            <person name="Pinto D."/>
            <person name="Vollmers J."/>
            <person name="Rivas-Marin E."/>
            <person name="Kohn T."/>
            <person name="Peeters S.H."/>
            <person name="Heuer A."/>
            <person name="Rast P."/>
            <person name="Oberbeckmann S."/>
            <person name="Bunk B."/>
            <person name="Jeske O."/>
            <person name="Meyerdierks A."/>
            <person name="Storesund J.E."/>
            <person name="Kallscheuer N."/>
            <person name="Luecker S."/>
            <person name="Lage O.M."/>
            <person name="Pohl T."/>
            <person name="Merkel B.J."/>
            <person name="Hornburger P."/>
            <person name="Mueller R.-W."/>
            <person name="Bruemmer F."/>
            <person name="Labrenz M."/>
            <person name="Spormann A.M."/>
            <person name="Op den Camp H."/>
            <person name="Overmann J."/>
            <person name="Amann R."/>
            <person name="Jetten M.S.M."/>
            <person name="Mascher T."/>
            <person name="Medema M.H."/>
            <person name="Devos D.P."/>
            <person name="Kaster A.-K."/>
            <person name="Ovreas L."/>
            <person name="Rohde M."/>
            <person name="Galperin M.Y."/>
            <person name="Jogler C."/>
        </authorList>
    </citation>
    <scope>NUCLEOTIDE SEQUENCE [LARGE SCALE GENOMIC DNA]</scope>
    <source>
        <strain evidence="3 4">Pla110</strain>
    </source>
</reference>
<evidence type="ECO:0000313" key="4">
    <source>
        <dbReference type="Proteomes" id="UP000317178"/>
    </source>
</evidence>
<dbReference type="PANTHER" id="PTHR12526">
    <property type="entry name" value="GLYCOSYLTRANSFERASE"/>
    <property type="match status" value="1"/>
</dbReference>
<evidence type="ECO:0000259" key="1">
    <source>
        <dbReference type="Pfam" id="PF00534"/>
    </source>
</evidence>
<dbReference type="SUPFAM" id="SSF53756">
    <property type="entry name" value="UDP-Glycosyltransferase/glycogen phosphorylase"/>
    <property type="match status" value="1"/>
</dbReference>
<dbReference type="AlphaFoldDB" id="A0A518CGS0"/>
<dbReference type="InterPro" id="IPR001296">
    <property type="entry name" value="Glyco_trans_1"/>
</dbReference>